<protein>
    <submittedName>
        <fullName evidence="1">12012_t:CDS:1</fullName>
    </submittedName>
</protein>
<gene>
    <name evidence="1" type="ORF">ACOLOM_LOCUS10568</name>
</gene>
<dbReference type="Proteomes" id="UP000789525">
    <property type="component" value="Unassembled WGS sequence"/>
</dbReference>
<proteinExistence type="predicted"/>
<comment type="caution">
    <text evidence="1">The sequence shown here is derived from an EMBL/GenBank/DDBJ whole genome shotgun (WGS) entry which is preliminary data.</text>
</comment>
<accession>A0ACA9PGQ6</accession>
<name>A0ACA9PGQ6_9GLOM</name>
<dbReference type="EMBL" id="CAJVPT010034714">
    <property type="protein sequence ID" value="CAG8708818.1"/>
    <property type="molecule type" value="Genomic_DNA"/>
</dbReference>
<feature type="non-terminal residue" evidence="1">
    <location>
        <position position="1"/>
    </location>
</feature>
<reference evidence="1" key="1">
    <citation type="submission" date="2021-06" db="EMBL/GenBank/DDBJ databases">
        <authorList>
            <person name="Kallberg Y."/>
            <person name="Tangrot J."/>
            <person name="Rosling A."/>
        </authorList>
    </citation>
    <scope>NUCLEOTIDE SEQUENCE</scope>
    <source>
        <strain evidence="1">CL356</strain>
    </source>
</reference>
<evidence type="ECO:0000313" key="1">
    <source>
        <dbReference type="EMBL" id="CAG8708818.1"/>
    </source>
</evidence>
<evidence type="ECO:0000313" key="2">
    <source>
        <dbReference type="Proteomes" id="UP000789525"/>
    </source>
</evidence>
<keyword evidence="2" id="KW-1185">Reference proteome</keyword>
<organism evidence="1 2">
    <name type="scientific">Acaulospora colombiana</name>
    <dbReference type="NCBI Taxonomy" id="27376"/>
    <lineage>
        <taxon>Eukaryota</taxon>
        <taxon>Fungi</taxon>
        <taxon>Fungi incertae sedis</taxon>
        <taxon>Mucoromycota</taxon>
        <taxon>Glomeromycotina</taxon>
        <taxon>Glomeromycetes</taxon>
        <taxon>Diversisporales</taxon>
        <taxon>Acaulosporaceae</taxon>
        <taxon>Acaulospora</taxon>
    </lineage>
</organism>
<sequence>QYEQLLSIREQGARILQHHMAGACESYEVRTKLRLQWEICPSRMSSLYLPIFLALVAGSKVFSNQPWAISQSVQPFGDEAMLFNTK</sequence>